<name>A0A7C3HFJ9_MEIRU</name>
<keyword evidence="1 4" id="KW-0349">Heme</keyword>
<feature type="domain" description="Cytochrome c" evidence="7">
    <location>
        <begin position="125"/>
        <end position="217"/>
    </location>
</feature>
<evidence type="ECO:0000313" key="8">
    <source>
        <dbReference type="EMBL" id="HFG21976.1"/>
    </source>
</evidence>
<dbReference type="RefSeq" id="WP_409654436.1">
    <property type="nucleotide sequence ID" value="NZ_JBKBUW010000005.1"/>
</dbReference>
<accession>A0A7C3HFJ9</accession>
<dbReference type="Gene3D" id="1.10.760.10">
    <property type="entry name" value="Cytochrome c-like domain"/>
    <property type="match status" value="2"/>
</dbReference>
<keyword evidence="2 4" id="KW-0479">Metal-binding</keyword>
<dbReference type="GO" id="GO:0020037">
    <property type="term" value="F:heme binding"/>
    <property type="evidence" value="ECO:0007669"/>
    <property type="project" value="InterPro"/>
</dbReference>
<protein>
    <submittedName>
        <fullName evidence="8">C-type cytochrome</fullName>
    </submittedName>
</protein>
<evidence type="ECO:0000256" key="5">
    <source>
        <dbReference type="SAM" id="Phobius"/>
    </source>
</evidence>
<evidence type="ECO:0000259" key="7">
    <source>
        <dbReference type="PROSITE" id="PS51007"/>
    </source>
</evidence>
<keyword evidence="6" id="KW-0732">Signal</keyword>
<dbReference type="InterPro" id="IPR036909">
    <property type="entry name" value="Cyt_c-like_dom_sf"/>
</dbReference>
<dbReference type="GO" id="GO:0046872">
    <property type="term" value="F:metal ion binding"/>
    <property type="evidence" value="ECO:0007669"/>
    <property type="project" value="UniProtKB-KW"/>
</dbReference>
<dbReference type="SUPFAM" id="SSF46626">
    <property type="entry name" value="Cytochrome c"/>
    <property type="match status" value="2"/>
</dbReference>
<feature type="transmembrane region" description="Helical" evidence="5">
    <location>
        <begin position="231"/>
        <end position="250"/>
    </location>
</feature>
<keyword evidence="5" id="KW-0472">Membrane</keyword>
<dbReference type="PANTHER" id="PTHR35008">
    <property type="entry name" value="BLL4482 PROTEIN-RELATED"/>
    <property type="match status" value="1"/>
</dbReference>
<comment type="caution">
    <text evidence="8">The sequence shown here is derived from an EMBL/GenBank/DDBJ whole genome shotgun (WGS) entry which is preliminary data.</text>
</comment>
<evidence type="ECO:0000256" key="3">
    <source>
        <dbReference type="ARBA" id="ARBA00023004"/>
    </source>
</evidence>
<organism evidence="8">
    <name type="scientific">Meiothermus ruber</name>
    <dbReference type="NCBI Taxonomy" id="277"/>
    <lineage>
        <taxon>Bacteria</taxon>
        <taxon>Thermotogati</taxon>
        <taxon>Deinococcota</taxon>
        <taxon>Deinococci</taxon>
        <taxon>Thermales</taxon>
        <taxon>Thermaceae</taxon>
        <taxon>Meiothermus</taxon>
    </lineage>
</organism>
<evidence type="ECO:0000256" key="1">
    <source>
        <dbReference type="ARBA" id="ARBA00022617"/>
    </source>
</evidence>
<dbReference type="PROSITE" id="PS51007">
    <property type="entry name" value="CYTC"/>
    <property type="match status" value="2"/>
</dbReference>
<dbReference type="InterPro" id="IPR051459">
    <property type="entry name" value="Cytochrome_c-type_DH"/>
</dbReference>
<dbReference type="GO" id="GO:0009055">
    <property type="term" value="F:electron transfer activity"/>
    <property type="evidence" value="ECO:0007669"/>
    <property type="project" value="InterPro"/>
</dbReference>
<feature type="chain" id="PRO_5028481708" evidence="6">
    <location>
        <begin position="18"/>
        <end position="266"/>
    </location>
</feature>
<gene>
    <name evidence="8" type="ORF">ENS82_14920</name>
</gene>
<proteinExistence type="predicted"/>
<keyword evidence="5" id="KW-0812">Transmembrane</keyword>
<dbReference type="PANTHER" id="PTHR35008:SF4">
    <property type="entry name" value="BLL4482 PROTEIN"/>
    <property type="match status" value="1"/>
</dbReference>
<dbReference type="EMBL" id="DSWI01000036">
    <property type="protein sequence ID" value="HFG21976.1"/>
    <property type="molecule type" value="Genomic_DNA"/>
</dbReference>
<feature type="signal peptide" evidence="6">
    <location>
        <begin position="1"/>
        <end position="17"/>
    </location>
</feature>
<dbReference type="AlphaFoldDB" id="A0A7C3HFJ9"/>
<sequence>MKRRLVGLAVLLGLALAAEGQQLYSQNCAGCHGANAQGIPGAFPPLVENPRMQDEAYVIKVIREGISGPLEVGGQTYNGVMPAMPQVSEADARAIAGYLKGLGGAAAEPAPAPTDSAPAAPTDPALADKGRALFLGQQPFKNGGAPCMACHTAGSFGPMGGGSLGKDLTDLHTRLGAAGIQGVLNNIAFPVMRESYKGRPLTPEEISALTAFFAQTAGRSGNTATMDAARMLFAGLLGLLVLFGVMYLYWNNRRLGLAERIRRRST</sequence>
<dbReference type="InterPro" id="IPR009056">
    <property type="entry name" value="Cyt_c-like_dom"/>
</dbReference>
<feature type="domain" description="Cytochrome c" evidence="7">
    <location>
        <begin position="15"/>
        <end position="103"/>
    </location>
</feature>
<keyword evidence="3 4" id="KW-0408">Iron</keyword>
<evidence type="ECO:0000256" key="2">
    <source>
        <dbReference type="ARBA" id="ARBA00022723"/>
    </source>
</evidence>
<dbReference type="Pfam" id="PF00034">
    <property type="entry name" value="Cytochrom_C"/>
    <property type="match status" value="1"/>
</dbReference>
<evidence type="ECO:0000256" key="6">
    <source>
        <dbReference type="SAM" id="SignalP"/>
    </source>
</evidence>
<reference evidence="8" key="1">
    <citation type="journal article" date="2020" name="mSystems">
        <title>Genome- and Community-Level Interaction Insights into Carbon Utilization and Element Cycling Functions of Hydrothermarchaeota in Hydrothermal Sediment.</title>
        <authorList>
            <person name="Zhou Z."/>
            <person name="Liu Y."/>
            <person name="Xu W."/>
            <person name="Pan J."/>
            <person name="Luo Z.H."/>
            <person name="Li M."/>
        </authorList>
    </citation>
    <scope>NUCLEOTIDE SEQUENCE [LARGE SCALE GENOMIC DNA]</scope>
    <source>
        <strain evidence="8">SpSt-524</strain>
    </source>
</reference>
<keyword evidence="5" id="KW-1133">Transmembrane helix</keyword>
<evidence type="ECO:0000256" key="4">
    <source>
        <dbReference type="PROSITE-ProRule" id="PRU00433"/>
    </source>
</evidence>